<evidence type="ECO:0000259" key="14">
    <source>
        <dbReference type="PROSITE" id="PS51193"/>
    </source>
</evidence>
<evidence type="ECO:0000256" key="2">
    <source>
        <dbReference type="ARBA" id="ARBA00022723"/>
    </source>
</evidence>
<evidence type="ECO:0000256" key="6">
    <source>
        <dbReference type="ARBA" id="ARBA00022806"/>
    </source>
</evidence>
<dbReference type="InterPro" id="IPR027417">
    <property type="entry name" value="P-loop_NTPase"/>
</dbReference>
<sequence>MTTVIDISVRTLVEYVYRTGSIESGFRVAQSMQEGTRIHKQIQEGYGEHGEKEVHLKTEIAYHDLLFRIEGRCDGLWVDEQGLLTVDEIKSTSISAEDIGDGREVHWAQAQMYGYILARDRHLEQVRVQLTYVHKSSGKETKLERIQTRAQLQQFANDTVAEYAPYAEMIANHRQKRNDSIEQLAFPFAGYRSGQRKFAGAVYKTIGEKLNLFAEAPTGTGKTISTLFPAIKSIGSEQAERLMYVTAKTVTRANAEEALQRMENSGLNLHGVTITAKDKVCFCSANSTGGRDNCEYTEGYYDRINGAILDMMSNETLMTRTVIEQYAQKHHLCPFELSIDASYASDAVICDYNYVFDPKVSFKRLSDDMRKKTILLVDEAHNLVDRGRNMFSAALNKAAFLDLKRDYKDSAESLAKISSAINAYFIRLRKQGEDGKLIQRQQAPEEIFPLLEEFVIRAEVTLLEQGDQGDIQLLLETYFAVQAFLRIGRLYDMESHMTYAEVQGSDVHLRMFCIDPSLQLRQTAKGYRSVIHFSATLSPIRYYRDMLGAEEDDYNISIPSPFSREQLEVQIVPLSTRYRDRERTRTELANVLAQLINKRPGNYLAFFPSYQYMQDVIDIFETLDVETDVLIQQSGMAEEERDRFLNAFQSDNPRTLTGFAVMGGIFSEGIDLAGDRLTGVIIVGVGLPQIGPERELIREHFSQAGFNGFDYAYVYPGMNKVLQAGGRLIRTEEDRGLLMLVDDRFLQRPYYQLLPTEWRSDSQP</sequence>
<feature type="domain" description="Helicase ATP-binding" evidence="14">
    <location>
        <begin position="181"/>
        <end position="444"/>
    </location>
</feature>
<dbReference type="PROSITE" id="PS51193">
    <property type="entry name" value="HELICASE_ATP_BIND_2"/>
    <property type="match status" value="1"/>
</dbReference>
<evidence type="ECO:0000256" key="9">
    <source>
        <dbReference type="ARBA" id="ARBA00023014"/>
    </source>
</evidence>
<evidence type="ECO:0000256" key="11">
    <source>
        <dbReference type="ARBA" id="ARBA00023204"/>
    </source>
</evidence>
<reference evidence="15 16" key="1">
    <citation type="submission" date="2016-08" db="EMBL/GenBank/DDBJ databases">
        <title>Genome sequencing of Paenibacillus sp. TI45-13ar, isolated from Korean traditional nuruk.</title>
        <authorList>
            <person name="Kim S.-J."/>
        </authorList>
    </citation>
    <scope>NUCLEOTIDE SEQUENCE [LARGE SCALE GENOMIC DNA]</scope>
    <source>
        <strain evidence="15 16">TI45-13ar</strain>
    </source>
</reference>
<name>A0A1E3L348_9BACL</name>
<dbReference type="GO" id="GO:0005524">
    <property type="term" value="F:ATP binding"/>
    <property type="evidence" value="ECO:0007669"/>
    <property type="project" value="UniProtKB-KW"/>
</dbReference>
<keyword evidence="10" id="KW-0238">DNA-binding</keyword>
<dbReference type="GO" id="GO:0051539">
    <property type="term" value="F:4 iron, 4 sulfur cluster binding"/>
    <property type="evidence" value="ECO:0007669"/>
    <property type="project" value="UniProtKB-KW"/>
</dbReference>
<dbReference type="InterPro" id="IPR006554">
    <property type="entry name" value="Helicase-like_DEXD_c2"/>
</dbReference>
<evidence type="ECO:0000256" key="12">
    <source>
        <dbReference type="ARBA" id="ARBA00023235"/>
    </source>
</evidence>
<dbReference type="GO" id="GO:0016818">
    <property type="term" value="F:hydrolase activity, acting on acid anhydrides, in phosphorus-containing anhydrides"/>
    <property type="evidence" value="ECO:0007669"/>
    <property type="project" value="InterPro"/>
</dbReference>
<gene>
    <name evidence="15" type="ORF">PTI45_02227</name>
</gene>
<dbReference type="Gene3D" id="1.10.275.40">
    <property type="match status" value="1"/>
</dbReference>
<dbReference type="Gene3D" id="1.10.30.20">
    <property type="entry name" value="Bacterial XPD DNA helicase, FeS cluster domain"/>
    <property type="match status" value="1"/>
</dbReference>
<dbReference type="PANTHER" id="PTHR11472:SF34">
    <property type="entry name" value="REGULATOR OF TELOMERE ELONGATION HELICASE 1"/>
    <property type="match status" value="1"/>
</dbReference>
<dbReference type="RefSeq" id="WP_069327655.1">
    <property type="nucleotide sequence ID" value="NZ_MDER01000039.1"/>
</dbReference>
<dbReference type="InterPro" id="IPR006555">
    <property type="entry name" value="ATP-dep_Helicase_C"/>
</dbReference>
<dbReference type="GO" id="GO:0046872">
    <property type="term" value="F:metal ion binding"/>
    <property type="evidence" value="ECO:0007669"/>
    <property type="project" value="UniProtKB-KW"/>
</dbReference>
<keyword evidence="3" id="KW-0547">Nucleotide-binding</keyword>
<keyword evidence="16" id="KW-1185">Reference proteome</keyword>
<protein>
    <submittedName>
        <fullName evidence="15">DNA helicase</fullName>
        <ecNumber evidence="15">3.6.4.12</ecNumber>
    </submittedName>
</protein>
<keyword evidence="2" id="KW-0479">Metal-binding</keyword>
<evidence type="ECO:0000256" key="5">
    <source>
        <dbReference type="ARBA" id="ARBA00022801"/>
    </source>
</evidence>
<evidence type="ECO:0000256" key="8">
    <source>
        <dbReference type="ARBA" id="ARBA00023004"/>
    </source>
</evidence>
<dbReference type="PANTHER" id="PTHR11472">
    <property type="entry name" value="DNA REPAIR DEAD HELICASE RAD3/XP-D SUBFAMILY MEMBER"/>
    <property type="match status" value="1"/>
</dbReference>
<evidence type="ECO:0000256" key="1">
    <source>
        <dbReference type="ARBA" id="ARBA00022485"/>
    </source>
</evidence>
<dbReference type="AlphaFoldDB" id="A0A1E3L348"/>
<keyword evidence="4" id="KW-0227">DNA damage</keyword>
<comment type="similarity">
    <text evidence="13">Belongs to the helicase family. DinG subfamily.</text>
</comment>
<keyword evidence="7" id="KW-0067">ATP-binding</keyword>
<dbReference type="Gene3D" id="3.40.50.300">
    <property type="entry name" value="P-loop containing nucleotide triphosphate hydrolases"/>
    <property type="match status" value="2"/>
</dbReference>
<dbReference type="InterPro" id="IPR014013">
    <property type="entry name" value="Helic_SF1/SF2_ATP-bd_DinG/Rad3"/>
</dbReference>
<dbReference type="SMART" id="SM00491">
    <property type="entry name" value="HELICc2"/>
    <property type="match status" value="1"/>
</dbReference>
<keyword evidence="9" id="KW-0411">Iron-sulfur</keyword>
<dbReference type="SUPFAM" id="SSF52540">
    <property type="entry name" value="P-loop containing nucleoside triphosphate hydrolases"/>
    <property type="match status" value="2"/>
</dbReference>
<dbReference type="Gene3D" id="3.90.320.10">
    <property type="match status" value="1"/>
</dbReference>
<keyword evidence="6 15" id="KW-0347">Helicase</keyword>
<keyword evidence="8" id="KW-0408">Iron</keyword>
<comment type="caution">
    <text evidence="15">The sequence shown here is derived from an EMBL/GenBank/DDBJ whole genome shotgun (WGS) entry which is preliminary data.</text>
</comment>
<dbReference type="GO" id="GO:0003677">
    <property type="term" value="F:DNA binding"/>
    <property type="evidence" value="ECO:0007669"/>
    <property type="project" value="UniProtKB-KW"/>
</dbReference>
<keyword evidence="5 15" id="KW-0378">Hydrolase</keyword>
<dbReference type="Proteomes" id="UP000094578">
    <property type="component" value="Unassembled WGS sequence"/>
</dbReference>
<keyword evidence="11" id="KW-0234">DNA repair</keyword>
<dbReference type="InterPro" id="IPR042493">
    <property type="entry name" value="XPD_DNA_FeS"/>
</dbReference>
<dbReference type="EMBL" id="MDER01000039">
    <property type="protein sequence ID" value="ODP28237.1"/>
    <property type="molecule type" value="Genomic_DNA"/>
</dbReference>
<dbReference type="Pfam" id="PF06733">
    <property type="entry name" value="DEAD_2"/>
    <property type="match status" value="1"/>
</dbReference>
<dbReference type="InterPro" id="IPR045028">
    <property type="entry name" value="DinG/Rad3-like"/>
</dbReference>
<evidence type="ECO:0000256" key="13">
    <source>
        <dbReference type="ARBA" id="ARBA00038058"/>
    </source>
</evidence>
<evidence type="ECO:0000313" key="16">
    <source>
        <dbReference type="Proteomes" id="UP000094578"/>
    </source>
</evidence>
<dbReference type="GO" id="GO:0006281">
    <property type="term" value="P:DNA repair"/>
    <property type="evidence" value="ECO:0007669"/>
    <property type="project" value="UniProtKB-KW"/>
</dbReference>
<evidence type="ECO:0000256" key="7">
    <source>
        <dbReference type="ARBA" id="ARBA00022840"/>
    </source>
</evidence>
<organism evidence="15 16">
    <name type="scientific">Paenibacillus nuruki</name>
    <dbReference type="NCBI Taxonomy" id="1886670"/>
    <lineage>
        <taxon>Bacteria</taxon>
        <taxon>Bacillati</taxon>
        <taxon>Bacillota</taxon>
        <taxon>Bacilli</taxon>
        <taxon>Bacillales</taxon>
        <taxon>Paenibacillaceae</taxon>
        <taxon>Paenibacillus</taxon>
    </lineage>
</organism>
<keyword evidence="1" id="KW-0004">4Fe-4S</keyword>
<evidence type="ECO:0000313" key="15">
    <source>
        <dbReference type="EMBL" id="ODP28237.1"/>
    </source>
</evidence>
<evidence type="ECO:0000256" key="10">
    <source>
        <dbReference type="ARBA" id="ARBA00023125"/>
    </source>
</evidence>
<dbReference type="PATRIC" id="fig|1886670.3.peg.2267"/>
<proteinExistence type="inferred from homology"/>
<dbReference type="SMART" id="SM00488">
    <property type="entry name" value="DEXDc2"/>
    <property type="match status" value="1"/>
</dbReference>
<dbReference type="STRING" id="1886670.PTI45_02227"/>
<dbReference type="InterPro" id="IPR011604">
    <property type="entry name" value="PDDEXK-like_dom_sf"/>
</dbReference>
<dbReference type="EC" id="3.6.4.12" evidence="15"/>
<dbReference type="InterPro" id="IPR010614">
    <property type="entry name" value="RAD3-like_helicase_DEAD"/>
</dbReference>
<evidence type="ECO:0000256" key="4">
    <source>
        <dbReference type="ARBA" id="ARBA00022763"/>
    </source>
</evidence>
<dbReference type="Pfam" id="PF13307">
    <property type="entry name" value="Helicase_C_2"/>
    <property type="match status" value="1"/>
</dbReference>
<evidence type="ECO:0000256" key="3">
    <source>
        <dbReference type="ARBA" id="ARBA00022741"/>
    </source>
</evidence>
<keyword evidence="12" id="KW-0413">Isomerase</keyword>
<dbReference type="GO" id="GO:0003678">
    <property type="term" value="F:DNA helicase activity"/>
    <property type="evidence" value="ECO:0007669"/>
    <property type="project" value="UniProtKB-EC"/>
</dbReference>
<accession>A0A1E3L348</accession>